<keyword evidence="2" id="KW-0472">Membrane</keyword>
<proteinExistence type="predicted"/>
<dbReference type="EMBL" id="CP000267">
    <property type="protein sequence ID" value="ABD67834.1"/>
    <property type="molecule type" value="Genomic_DNA"/>
</dbReference>
<evidence type="ECO:0000313" key="5">
    <source>
        <dbReference type="EMBL" id="ABD67834.1"/>
    </source>
</evidence>
<dbReference type="eggNOG" id="COG3133">
    <property type="taxonomic scope" value="Bacteria"/>
</dbReference>
<dbReference type="KEGG" id="rfr:Rfer_0072"/>
<protein>
    <submittedName>
        <fullName evidence="5">17 kDa surface antigen</fullName>
    </submittedName>
</protein>
<dbReference type="AlphaFoldDB" id="Q223L8"/>
<evidence type="ECO:0000259" key="4">
    <source>
        <dbReference type="Pfam" id="PF05433"/>
    </source>
</evidence>
<dbReference type="HOGENOM" id="CLU_090265_0_1_4"/>
<accession>Q223L8</accession>
<name>Q223L8_ALBFT</name>
<reference evidence="6" key="1">
    <citation type="submission" date="2006-02" db="EMBL/GenBank/DDBJ databases">
        <title>Complete sequence of chromosome of Rhodoferax ferrireducens DSM 15236.</title>
        <authorList>
            <person name="Copeland A."/>
            <person name="Lucas S."/>
            <person name="Lapidus A."/>
            <person name="Barry K."/>
            <person name="Detter J.C."/>
            <person name="Glavina del Rio T."/>
            <person name="Hammon N."/>
            <person name="Israni S."/>
            <person name="Pitluck S."/>
            <person name="Brettin T."/>
            <person name="Bruce D."/>
            <person name="Han C."/>
            <person name="Tapia R."/>
            <person name="Gilna P."/>
            <person name="Kiss H."/>
            <person name="Schmutz J."/>
            <person name="Larimer F."/>
            <person name="Land M."/>
            <person name="Kyrpides N."/>
            <person name="Ivanova N."/>
            <person name="Richardson P."/>
        </authorList>
    </citation>
    <scope>NUCLEOTIDE SEQUENCE [LARGE SCALE GENOMIC DNA]</scope>
    <source>
        <strain evidence="6">ATCC BAA-621 / DSM 15236 / T118</strain>
    </source>
</reference>
<comment type="subcellular location">
    <subcellularLocation>
        <location evidence="1">Membrane</location>
    </subcellularLocation>
</comment>
<dbReference type="PROSITE" id="PS51257">
    <property type="entry name" value="PROKAR_LIPOPROTEIN"/>
    <property type="match status" value="1"/>
</dbReference>
<gene>
    <name evidence="5" type="ordered locus">Rfer_0072</name>
</gene>
<evidence type="ECO:0000256" key="2">
    <source>
        <dbReference type="ARBA" id="ARBA00023136"/>
    </source>
</evidence>
<keyword evidence="6" id="KW-1185">Reference proteome</keyword>
<evidence type="ECO:0000313" key="6">
    <source>
        <dbReference type="Proteomes" id="UP000008332"/>
    </source>
</evidence>
<dbReference type="InterPro" id="IPR008816">
    <property type="entry name" value="Gly_zipper_2TM_dom"/>
</dbReference>
<dbReference type="GO" id="GO:0019867">
    <property type="term" value="C:outer membrane"/>
    <property type="evidence" value="ECO:0007669"/>
    <property type="project" value="InterPro"/>
</dbReference>
<dbReference type="InterPro" id="IPR051407">
    <property type="entry name" value="Bact_OM_lipoprot/Surf_antigen"/>
</dbReference>
<feature type="chain" id="PRO_5004200625" evidence="3">
    <location>
        <begin position="21"/>
        <end position="157"/>
    </location>
</feature>
<dbReference type="PANTHER" id="PTHR35603">
    <property type="match status" value="1"/>
</dbReference>
<feature type="domain" description="Glycine zipper 2TM" evidence="4">
    <location>
        <begin position="68"/>
        <end position="109"/>
    </location>
</feature>
<keyword evidence="3" id="KW-0732">Signal</keyword>
<dbReference type="Pfam" id="PF05433">
    <property type="entry name" value="Rick_17kDa_Anti"/>
    <property type="match status" value="1"/>
</dbReference>
<dbReference type="STRING" id="338969.Rfer_0072"/>
<sequence length="157" mass="15998">MKTMNKAGSVLALAALLALGGCQNMTPPNTYDSGTAYPQSSSGAGAYTGYGVVQSIDLVRQGGSTGIGGAIVGGVVGGILGHQVGSGQGNTAATVLGAAGGAYAGHEIEKRNQPQADAYKFTIRMRDGSYQTVTQTSIDDIRVGDRVRIDNGVARRY</sequence>
<organism evidence="5 6">
    <name type="scientific">Albidiferax ferrireducens (strain ATCC BAA-621 / DSM 15236 / T118)</name>
    <name type="common">Rhodoferax ferrireducens</name>
    <dbReference type="NCBI Taxonomy" id="338969"/>
    <lineage>
        <taxon>Bacteria</taxon>
        <taxon>Pseudomonadati</taxon>
        <taxon>Pseudomonadota</taxon>
        <taxon>Betaproteobacteria</taxon>
        <taxon>Burkholderiales</taxon>
        <taxon>Comamonadaceae</taxon>
        <taxon>Rhodoferax</taxon>
    </lineage>
</organism>
<evidence type="ECO:0000256" key="3">
    <source>
        <dbReference type="SAM" id="SignalP"/>
    </source>
</evidence>
<feature type="signal peptide" evidence="3">
    <location>
        <begin position="1"/>
        <end position="20"/>
    </location>
</feature>
<dbReference type="RefSeq" id="WP_011462407.1">
    <property type="nucleotide sequence ID" value="NC_007908.1"/>
</dbReference>
<dbReference type="PANTHER" id="PTHR35603:SF2">
    <property type="entry name" value="OUTER MEMBRANE LIPOPROTEIN"/>
    <property type="match status" value="1"/>
</dbReference>
<evidence type="ECO:0000256" key="1">
    <source>
        <dbReference type="ARBA" id="ARBA00004370"/>
    </source>
</evidence>
<dbReference type="Proteomes" id="UP000008332">
    <property type="component" value="Chromosome"/>
</dbReference>